<dbReference type="Proteomes" id="UP000095658">
    <property type="component" value="Unassembled WGS sequence"/>
</dbReference>
<dbReference type="InterPro" id="IPR029069">
    <property type="entry name" value="HotDog_dom_sf"/>
</dbReference>
<evidence type="ECO:0000256" key="2">
    <source>
        <dbReference type="ARBA" id="ARBA00022801"/>
    </source>
</evidence>
<name>A0A1E7DTV6_9BACI</name>
<proteinExistence type="inferred from homology"/>
<evidence type="ECO:0000256" key="1">
    <source>
        <dbReference type="ARBA" id="ARBA00008324"/>
    </source>
</evidence>
<dbReference type="STRING" id="1714016.BA724_00155"/>
<dbReference type="EMBL" id="MAMP01000001">
    <property type="protein sequence ID" value="OES46510.1"/>
    <property type="molecule type" value="Genomic_DNA"/>
</dbReference>
<dbReference type="Pfam" id="PF03061">
    <property type="entry name" value="4HBT"/>
    <property type="match status" value="1"/>
</dbReference>
<organism evidence="4 5">
    <name type="scientific">Domibacillus iocasae</name>
    <dbReference type="NCBI Taxonomy" id="1714016"/>
    <lineage>
        <taxon>Bacteria</taxon>
        <taxon>Bacillati</taxon>
        <taxon>Bacillota</taxon>
        <taxon>Bacilli</taxon>
        <taxon>Bacillales</taxon>
        <taxon>Bacillaceae</taxon>
        <taxon>Domibacillus</taxon>
    </lineage>
</organism>
<dbReference type="NCBIfam" id="TIGR00369">
    <property type="entry name" value="unchar_dom_1"/>
    <property type="match status" value="1"/>
</dbReference>
<keyword evidence="5" id="KW-1185">Reference proteome</keyword>
<dbReference type="GO" id="GO:0061522">
    <property type="term" value="F:1,4-dihydroxy-2-naphthoyl-CoA thioesterase activity"/>
    <property type="evidence" value="ECO:0007669"/>
    <property type="project" value="TreeGrafter"/>
</dbReference>
<dbReference type="SUPFAM" id="SSF54637">
    <property type="entry name" value="Thioesterase/thiol ester dehydrase-isomerase"/>
    <property type="match status" value="1"/>
</dbReference>
<dbReference type="InterPro" id="IPR003736">
    <property type="entry name" value="PAAI_dom"/>
</dbReference>
<evidence type="ECO:0000313" key="5">
    <source>
        <dbReference type="Proteomes" id="UP000095658"/>
    </source>
</evidence>
<feature type="domain" description="Thioesterase" evidence="3">
    <location>
        <begin position="39"/>
        <end position="117"/>
    </location>
</feature>
<dbReference type="RefSeq" id="WP_069936676.1">
    <property type="nucleotide sequence ID" value="NZ_MAMP01000001.1"/>
</dbReference>
<dbReference type="PANTHER" id="PTHR43240">
    <property type="entry name" value="1,4-DIHYDROXY-2-NAPHTHOYL-COA THIOESTERASE 1"/>
    <property type="match status" value="1"/>
</dbReference>
<dbReference type="Gene3D" id="3.10.129.10">
    <property type="entry name" value="Hotdog Thioesterase"/>
    <property type="match status" value="1"/>
</dbReference>
<dbReference type="GO" id="GO:0005829">
    <property type="term" value="C:cytosol"/>
    <property type="evidence" value="ECO:0007669"/>
    <property type="project" value="TreeGrafter"/>
</dbReference>
<dbReference type="PANTHER" id="PTHR43240:SF5">
    <property type="entry name" value="1,4-DIHYDROXY-2-NAPHTHOYL-COA THIOESTERASE 1"/>
    <property type="match status" value="1"/>
</dbReference>
<dbReference type="CDD" id="cd03443">
    <property type="entry name" value="PaaI_thioesterase"/>
    <property type="match status" value="1"/>
</dbReference>
<reference evidence="4 5" key="1">
    <citation type="submission" date="2016-06" db="EMBL/GenBank/DDBJ databases">
        <title>Domibacillus iocasae genome sequencing.</title>
        <authorList>
            <person name="Verma A."/>
            <person name="Pal Y."/>
            <person name="Ojha A.K."/>
            <person name="Krishnamurthi S."/>
        </authorList>
    </citation>
    <scope>NUCLEOTIDE SEQUENCE [LARGE SCALE GENOMIC DNA]</scope>
    <source>
        <strain evidence="4 5">DSM 29979</strain>
    </source>
</reference>
<dbReference type="OrthoDB" id="9798208at2"/>
<evidence type="ECO:0000313" key="4">
    <source>
        <dbReference type="EMBL" id="OES46510.1"/>
    </source>
</evidence>
<comment type="caution">
    <text evidence="4">The sequence shown here is derived from an EMBL/GenBank/DDBJ whole genome shotgun (WGS) entry which is preliminary data.</text>
</comment>
<dbReference type="AlphaFoldDB" id="A0A1E7DTV6"/>
<dbReference type="InterPro" id="IPR006683">
    <property type="entry name" value="Thioestr_dom"/>
</dbReference>
<protein>
    <submittedName>
        <fullName evidence="4">Esterase</fullName>
    </submittedName>
</protein>
<comment type="similarity">
    <text evidence="1">Belongs to the thioesterase PaaI family.</text>
</comment>
<keyword evidence="2" id="KW-0378">Hydrolase</keyword>
<gene>
    <name evidence="4" type="ORF">BA724_00155</name>
</gene>
<sequence length="129" mass="13946">MDFQTNNTLIASLGMEMVKIEKGTVVMTMPVDERTRQPFGFLHGGASVALAETAASIGSAVLIDSETELCFGLEINANHLKSKREGIVTATASIVHQGKSTHVWTVEIRDEDEALICLSRCTVAVVKKK</sequence>
<accession>A0A1E7DTV6</accession>
<evidence type="ECO:0000259" key="3">
    <source>
        <dbReference type="Pfam" id="PF03061"/>
    </source>
</evidence>